<dbReference type="Pfam" id="PF09719">
    <property type="entry name" value="C_GCAxxG_C_C"/>
    <property type="match status" value="1"/>
</dbReference>
<gene>
    <name evidence="1" type="ORF">PEPNEM18_00653</name>
</gene>
<dbReference type="InterPro" id="IPR010181">
    <property type="entry name" value="CGCAxxGCC_motif"/>
</dbReference>
<organism evidence="1 2">
    <name type="scientific">Aedoeadaptatus nemausensis</name>
    <dbReference type="NCBI Taxonomy" id="2582829"/>
    <lineage>
        <taxon>Bacteria</taxon>
        <taxon>Bacillati</taxon>
        <taxon>Bacillota</taxon>
        <taxon>Tissierellia</taxon>
        <taxon>Tissierellales</taxon>
        <taxon>Peptoniphilaceae</taxon>
        <taxon>Aedoeadaptatus</taxon>
    </lineage>
</organism>
<evidence type="ECO:0000313" key="2">
    <source>
        <dbReference type="Proteomes" id="UP000586454"/>
    </source>
</evidence>
<keyword evidence="2" id="KW-1185">Reference proteome</keyword>
<name>A0A6V6Y0F5_9FIRM</name>
<dbReference type="NCBIfam" id="TIGR01909">
    <property type="entry name" value="C_GCAxxG_C_C"/>
    <property type="match status" value="1"/>
</dbReference>
<comment type="caution">
    <text evidence="1">The sequence shown here is derived from an EMBL/GenBank/DDBJ whole genome shotgun (WGS) entry which is preliminary data.</text>
</comment>
<protein>
    <submittedName>
        <fullName evidence="1">Oxidoreductase</fullName>
    </submittedName>
</protein>
<evidence type="ECO:0000313" key="1">
    <source>
        <dbReference type="EMBL" id="CAC9926021.1"/>
    </source>
</evidence>
<dbReference type="EMBL" id="CAIJCS010000014">
    <property type="protein sequence ID" value="CAC9926021.1"/>
    <property type="molecule type" value="Genomic_DNA"/>
</dbReference>
<dbReference type="Proteomes" id="UP000586454">
    <property type="component" value="Unassembled WGS sequence"/>
</dbReference>
<dbReference type="AlphaFoldDB" id="A0A6V6Y0F5"/>
<proteinExistence type="predicted"/>
<sequence length="132" mass="14387">MTSKEKNCAQKVLGAFGKDFGLDENTTDRMAAPFGGGRYRGETCGCVNAATMVLGLKYGEDDALLAEKVAAFDEAFKDKHGSTQCREILGYDFSKPGELEKAYESGAIAENCPKCVYDSITILKEMLYEEAK</sequence>
<accession>A0A6V6Y0F5</accession>
<reference evidence="1 2" key="1">
    <citation type="submission" date="2020-06" db="EMBL/GenBank/DDBJ databases">
        <authorList>
            <person name="Criscuolo A."/>
        </authorList>
    </citation>
    <scope>NUCLEOTIDE SEQUENCE [LARGE SCALE GENOMIC DNA]</scope>
    <source>
        <strain evidence="1">1804121828</strain>
    </source>
</reference>
<dbReference type="RefSeq" id="WP_180499163.1">
    <property type="nucleotide sequence ID" value="NZ_CAIJCS010000014.1"/>
</dbReference>